<keyword evidence="2" id="KW-1185">Reference proteome</keyword>
<dbReference type="Proteomes" id="UP000245910">
    <property type="component" value="Chromosome III"/>
</dbReference>
<organism evidence="1 2">
    <name type="scientific">Fusarium venenatum</name>
    <dbReference type="NCBI Taxonomy" id="56646"/>
    <lineage>
        <taxon>Eukaryota</taxon>
        <taxon>Fungi</taxon>
        <taxon>Dikarya</taxon>
        <taxon>Ascomycota</taxon>
        <taxon>Pezizomycotina</taxon>
        <taxon>Sordariomycetes</taxon>
        <taxon>Hypocreomycetidae</taxon>
        <taxon>Hypocreales</taxon>
        <taxon>Nectriaceae</taxon>
        <taxon>Fusarium</taxon>
    </lineage>
</organism>
<name>A0A2L2TDS5_9HYPO</name>
<protein>
    <submittedName>
        <fullName evidence="1">Uncharacterized protein</fullName>
    </submittedName>
</protein>
<accession>A0A2L2TDS5</accession>
<evidence type="ECO:0000313" key="1">
    <source>
        <dbReference type="EMBL" id="CEI69134.1"/>
    </source>
</evidence>
<sequence length="234" mass="26367">MNNSLIVRLQVILILIPEQIKSDNRNTTFESRLSSIALNITWCGPQKAVARLNFKRYLDPQITMLVYSHQALIRLDNQRLKPVLSKTGRKMHCRLRDSRGRCYKVTLLASSTTVRVTQLTHSLTHSLIAPQQVPFPLQLPLWRHAKPGKHGVDLPKYKLTNTNLPKINRRTCLRLRGQSVVAPILIGAVFEAVATLTKDTLAQEQFNTGMREKQLSGASEWPASQCKLSPQATG</sequence>
<proteinExistence type="predicted"/>
<dbReference type="EMBL" id="LN649231">
    <property type="protein sequence ID" value="CEI69134.1"/>
    <property type="molecule type" value="Genomic_DNA"/>
</dbReference>
<reference evidence="2" key="1">
    <citation type="submission" date="2014-10" db="EMBL/GenBank/DDBJ databases">
        <authorList>
            <person name="King R."/>
        </authorList>
    </citation>
    <scope>NUCLEOTIDE SEQUENCE [LARGE SCALE GENOMIC DNA]</scope>
    <source>
        <strain evidence="2">A3/5</strain>
    </source>
</reference>
<evidence type="ECO:0000313" key="2">
    <source>
        <dbReference type="Proteomes" id="UP000245910"/>
    </source>
</evidence>
<dbReference type="AlphaFoldDB" id="A0A2L2TDS5"/>